<evidence type="ECO:0000313" key="2">
    <source>
        <dbReference type="Proteomes" id="UP000624183"/>
    </source>
</evidence>
<proteinExistence type="predicted"/>
<protein>
    <submittedName>
        <fullName evidence="1">Uncharacterized protein</fullName>
    </submittedName>
</protein>
<dbReference type="EMBL" id="BMUW01000004">
    <property type="protein sequence ID" value="GGZ51517.1"/>
    <property type="molecule type" value="Genomic_DNA"/>
</dbReference>
<keyword evidence="2" id="KW-1185">Reference proteome</keyword>
<organism evidence="1 2">
    <name type="scientific">Streptomyces rubiginosohelvolus</name>
    <dbReference type="NCBI Taxonomy" id="67362"/>
    <lineage>
        <taxon>Bacteria</taxon>
        <taxon>Bacillati</taxon>
        <taxon>Actinomycetota</taxon>
        <taxon>Actinomycetes</taxon>
        <taxon>Kitasatosporales</taxon>
        <taxon>Streptomycetaceae</taxon>
        <taxon>Streptomyces</taxon>
    </lineage>
</organism>
<name>A0ABQ3BN73_9ACTN</name>
<comment type="caution">
    <text evidence="1">The sequence shown here is derived from an EMBL/GenBank/DDBJ whole genome shotgun (WGS) entry which is preliminary data.</text>
</comment>
<accession>A0ABQ3BN73</accession>
<gene>
    <name evidence="1" type="ORF">GCM10010328_27700</name>
</gene>
<sequence length="238" mass="25528">MTEEEAFQIAEYVAAACPAQKFGEFTPDVWGEILKPYSVDEARTAVIAVARRQPWISPAEIVEEIKARREERIELAHVVYDGNPDETGAQSAASRRALIRAAADGHLPPRTYTAAIGTADRLALPPGEPGPYTGRVAAARAAIGQATPTAREGVTNPRAISCRICKALPGASCEVRGRRMREVHPARLEDAKRRAAGLPPVDPAEDRLAEERVRAAAAVLAADDRTVPPAPDTTEEPS</sequence>
<reference evidence="2" key="1">
    <citation type="journal article" date="2019" name="Int. J. Syst. Evol. Microbiol.">
        <title>The Global Catalogue of Microorganisms (GCM) 10K type strain sequencing project: providing services to taxonomists for standard genome sequencing and annotation.</title>
        <authorList>
            <consortium name="The Broad Institute Genomics Platform"/>
            <consortium name="The Broad Institute Genome Sequencing Center for Infectious Disease"/>
            <person name="Wu L."/>
            <person name="Ma J."/>
        </authorList>
    </citation>
    <scope>NUCLEOTIDE SEQUENCE [LARGE SCALE GENOMIC DNA]</scope>
    <source>
        <strain evidence="2">JCM 4602</strain>
    </source>
</reference>
<evidence type="ECO:0000313" key="1">
    <source>
        <dbReference type="EMBL" id="GGZ51517.1"/>
    </source>
</evidence>
<dbReference type="Proteomes" id="UP000624183">
    <property type="component" value="Unassembled WGS sequence"/>
</dbReference>